<reference evidence="1" key="1">
    <citation type="submission" date="2023-10" db="EMBL/GenBank/DDBJ databases">
        <title>Whole genome sequencing of actinobacterial strain Amycolatopsis sp. (BCA-696) identifies the underlying plant growth-promoting genes.</title>
        <authorList>
            <person name="Gandham P."/>
            <person name="Vadla N."/>
            <person name="Saji A."/>
            <person name="Srinivas V."/>
            <person name="Ruperao P."/>
            <person name="Selvanayagam S."/>
            <person name="Saxena R.K."/>
            <person name="Rathore A."/>
            <person name="Gopalakrishnan S."/>
            <person name="Thakur V."/>
        </authorList>
    </citation>
    <scope>NUCLEOTIDE SEQUENCE</scope>
    <source>
        <strain evidence="1">BCA-696</strain>
    </source>
</reference>
<gene>
    <name evidence="1" type="ORF">LCL61_17590</name>
</gene>
<proteinExistence type="predicted"/>
<sequence length="358" mass="39603">MTQQRETVLVAQQELGRVLAHWRGSAGHGQHGLVDLLKRAVHDGKAPGVHPYTRSSLANFEAGRQRPDRLFCEWADVTLKAGGQILLAYEAMEQAVATLHERSRPAATATATEWRRADHHVAQAPVVSPLDDVILNAFAGSETSGSDDMLEGRVLAAHHSAAEQDNGLSVVVVGGFAGSGKSEFARFLSAAARWARLNKDTITRPVVEQLLIALGSDRHDRHSDLYLTKVRPCEYRALMDAAMENLDAGVSVVLDAPFIRELSDEAWMTRLTNNCKARGAKLSVVWVRCDVESMYDYLSYRGAARDDWKLSNWQDYIATIDPDFRPAVPHYLVDNRLNAATTLVEQADRIVKAMRHGE</sequence>
<dbReference type="Proteomes" id="UP001456344">
    <property type="component" value="Chromosome"/>
</dbReference>
<name>A0ACD5BDF9_9PSEU</name>
<keyword evidence="2" id="KW-1185">Reference proteome</keyword>
<accession>A0ACD5BDF9</accession>
<evidence type="ECO:0000313" key="1">
    <source>
        <dbReference type="EMBL" id="WYW17365.1"/>
    </source>
</evidence>
<dbReference type="EMBL" id="CP150484">
    <property type="protein sequence ID" value="WYW17365.1"/>
    <property type="molecule type" value="Genomic_DNA"/>
</dbReference>
<organism evidence="1 2">
    <name type="scientific">Amycolatopsis coloradensis</name>
    <dbReference type="NCBI Taxonomy" id="76021"/>
    <lineage>
        <taxon>Bacteria</taxon>
        <taxon>Bacillati</taxon>
        <taxon>Actinomycetota</taxon>
        <taxon>Actinomycetes</taxon>
        <taxon>Pseudonocardiales</taxon>
        <taxon>Pseudonocardiaceae</taxon>
        <taxon>Amycolatopsis</taxon>
    </lineage>
</organism>
<protein>
    <submittedName>
        <fullName evidence="1">AAA family ATPase</fullName>
    </submittedName>
</protein>
<evidence type="ECO:0000313" key="2">
    <source>
        <dbReference type="Proteomes" id="UP001456344"/>
    </source>
</evidence>